<dbReference type="EMBL" id="JACHXK010000001">
    <property type="protein sequence ID" value="MBB3107993.1"/>
    <property type="molecule type" value="Genomic_DNA"/>
</dbReference>
<reference evidence="1 2" key="1">
    <citation type="submission" date="2020-08" db="EMBL/GenBank/DDBJ databases">
        <title>Genomic Encyclopedia of Type Strains, Phase III (KMG-III): the genomes of soil and plant-associated and newly described type strains.</title>
        <authorList>
            <person name="Whitman W."/>
        </authorList>
    </citation>
    <scope>NUCLEOTIDE SEQUENCE [LARGE SCALE GENOMIC DNA]</scope>
    <source>
        <strain evidence="1 2">CECT 5862</strain>
    </source>
</reference>
<evidence type="ECO:0000313" key="2">
    <source>
        <dbReference type="Proteomes" id="UP000570361"/>
    </source>
</evidence>
<evidence type="ECO:0008006" key="3">
    <source>
        <dbReference type="Google" id="ProtNLM"/>
    </source>
</evidence>
<dbReference type="AlphaFoldDB" id="A0A7W5ASS7"/>
<protein>
    <recommendedName>
        <fullName evidence="3">Beta-galactosidase</fullName>
    </recommendedName>
</protein>
<sequence>MENDAFAFSRLMALINSIDADQHTVIVMQVENEIGLLGTDRDYSEVANEAFAQDEAKNAPLEHR</sequence>
<proteinExistence type="predicted"/>
<name>A0A7W5ASS7_9BACL</name>
<dbReference type="Proteomes" id="UP000570361">
    <property type="component" value="Unassembled WGS sequence"/>
</dbReference>
<dbReference type="Gene3D" id="3.20.20.80">
    <property type="entry name" value="Glycosidases"/>
    <property type="match status" value="1"/>
</dbReference>
<comment type="caution">
    <text evidence="1">The sequence shown here is derived from an EMBL/GenBank/DDBJ whole genome shotgun (WGS) entry which is preliminary data.</text>
</comment>
<evidence type="ECO:0000313" key="1">
    <source>
        <dbReference type="EMBL" id="MBB3107993.1"/>
    </source>
</evidence>
<gene>
    <name evidence="1" type="ORF">FHS18_000021</name>
</gene>
<keyword evidence="2" id="KW-1185">Reference proteome</keyword>
<accession>A0A7W5ASS7</accession>
<organism evidence="1 2">
    <name type="scientific">Paenibacillus phyllosphaerae</name>
    <dbReference type="NCBI Taxonomy" id="274593"/>
    <lineage>
        <taxon>Bacteria</taxon>
        <taxon>Bacillati</taxon>
        <taxon>Bacillota</taxon>
        <taxon>Bacilli</taxon>
        <taxon>Bacillales</taxon>
        <taxon>Paenibacillaceae</taxon>
        <taxon>Paenibacillus</taxon>
    </lineage>
</organism>